<dbReference type="EMBL" id="BTGU01000889">
    <property type="protein sequence ID" value="GMN69615.1"/>
    <property type="molecule type" value="Genomic_DNA"/>
</dbReference>
<feature type="region of interest" description="Disordered" evidence="1">
    <location>
        <begin position="1"/>
        <end position="28"/>
    </location>
</feature>
<protein>
    <submittedName>
        <fullName evidence="2">Uncharacterized protein</fullName>
    </submittedName>
</protein>
<gene>
    <name evidence="2" type="ORF">TIFTF001_038661</name>
    <name evidence="3" type="ORF">TIFTF001_038666</name>
</gene>
<evidence type="ECO:0000313" key="4">
    <source>
        <dbReference type="Proteomes" id="UP001187192"/>
    </source>
</evidence>
<sequence>MFSIGRAKKPTGSRASHSPVDRWSPAPEILHHQQIRSLKKEGSQWRWVTKGIESRGSDESQWIWVAKGLCCVM</sequence>
<evidence type="ECO:0000256" key="1">
    <source>
        <dbReference type="SAM" id="MobiDB-lite"/>
    </source>
</evidence>
<keyword evidence="4" id="KW-1185">Reference proteome</keyword>
<comment type="caution">
    <text evidence="2">The sequence shown here is derived from an EMBL/GenBank/DDBJ whole genome shotgun (WGS) entry which is preliminary data.</text>
</comment>
<dbReference type="Proteomes" id="UP001187192">
    <property type="component" value="Unassembled WGS sequence"/>
</dbReference>
<name>A0AA88E8G6_FICCA</name>
<feature type="compositionally biased region" description="Basic residues" evidence="1">
    <location>
        <begin position="1"/>
        <end position="11"/>
    </location>
</feature>
<dbReference type="AlphaFoldDB" id="A0AA88E8G6"/>
<accession>A0AA88E8G6</accession>
<evidence type="ECO:0000313" key="3">
    <source>
        <dbReference type="EMBL" id="GMN69617.1"/>
    </source>
</evidence>
<organism evidence="2 4">
    <name type="scientific">Ficus carica</name>
    <name type="common">Common fig</name>
    <dbReference type="NCBI Taxonomy" id="3494"/>
    <lineage>
        <taxon>Eukaryota</taxon>
        <taxon>Viridiplantae</taxon>
        <taxon>Streptophyta</taxon>
        <taxon>Embryophyta</taxon>
        <taxon>Tracheophyta</taxon>
        <taxon>Spermatophyta</taxon>
        <taxon>Magnoliopsida</taxon>
        <taxon>eudicotyledons</taxon>
        <taxon>Gunneridae</taxon>
        <taxon>Pentapetalae</taxon>
        <taxon>rosids</taxon>
        <taxon>fabids</taxon>
        <taxon>Rosales</taxon>
        <taxon>Moraceae</taxon>
        <taxon>Ficeae</taxon>
        <taxon>Ficus</taxon>
    </lineage>
</organism>
<reference evidence="2" key="1">
    <citation type="submission" date="2023-07" db="EMBL/GenBank/DDBJ databases">
        <title>draft genome sequence of fig (Ficus carica).</title>
        <authorList>
            <person name="Takahashi T."/>
            <person name="Nishimura K."/>
        </authorList>
    </citation>
    <scope>NUCLEOTIDE SEQUENCE</scope>
</reference>
<proteinExistence type="predicted"/>
<dbReference type="EMBL" id="BTGU01000890">
    <property type="protein sequence ID" value="GMN69617.1"/>
    <property type="molecule type" value="Genomic_DNA"/>
</dbReference>
<evidence type="ECO:0000313" key="2">
    <source>
        <dbReference type="EMBL" id="GMN69615.1"/>
    </source>
</evidence>